<evidence type="ECO:0000256" key="4">
    <source>
        <dbReference type="ARBA" id="ARBA00023136"/>
    </source>
</evidence>
<feature type="transmembrane region" description="Helical" evidence="5">
    <location>
        <begin position="117"/>
        <end position="138"/>
    </location>
</feature>
<feature type="transmembrane region" description="Helical" evidence="5">
    <location>
        <begin position="74"/>
        <end position="97"/>
    </location>
</feature>
<accession>A0A423VXT4</accession>
<name>A0A423VXT4_9PEZI</name>
<sequence length="169" mass="18300">MEFPVVLALRAVQGIFAIIIIGLSAYVVHWYNVDTLTSPPAQMEFLIFVPVFSLISIAYLETIPRFMPKFSHPWATLALEIINSVFYFAGFIAMAVFLNHLLYCRGAVCGSARASTVFAAFSFALWGATAGLAVRNLLGGGGLAGLSLGRRGAQKPGAQRKNAQMREVV</sequence>
<feature type="transmembrane region" description="Helical" evidence="5">
    <location>
        <begin position="43"/>
        <end position="62"/>
    </location>
</feature>
<dbReference type="EMBL" id="LKEB01000070">
    <property type="protein sequence ID" value="ROV95792.1"/>
    <property type="molecule type" value="Genomic_DNA"/>
</dbReference>
<dbReference type="Pfam" id="PF01284">
    <property type="entry name" value="MARVEL"/>
    <property type="match status" value="1"/>
</dbReference>
<evidence type="ECO:0000256" key="2">
    <source>
        <dbReference type="ARBA" id="ARBA00022692"/>
    </source>
</evidence>
<reference evidence="7 8" key="1">
    <citation type="submission" date="2015-09" db="EMBL/GenBank/DDBJ databases">
        <title>Host preference determinants of Valsa canker pathogens revealed by comparative genomics.</title>
        <authorList>
            <person name="Yin Z."/>
            <person name="Huang L."/>
        </authorList>
    </citation>
    <scope>NUCLEOTIDE SEQUENCE [LARGE SCALE GENOMIC DNA]</scope>
    <source>
        <strain evidence="7 8">SXYLt</strain>
    </source>
</reference>
<evidence type="ECO:0000256" key="1">
    <source>
        <dbReference type="ARBA" id="ARBA00004141"/>
    </source>
</evidence>
<evidence type="ECO:0000256" key="5">
    <source>
        <dbReference type="SAM" id="Phobius"/>
    </source>
</evidence>
<gene>
    <name evidence="7" type="ORF">VPNG_08751</name>
</gene>
<dbReference type="PANTHER" id="PTHR37451:SF5">
    <property type="entry name" value="MARVEL DOMAIN-CONTAINING PROTEIN"/>
    <property type="match status" value="1"/>
</dbReference>
<comment type="caution">
    <text evidence="7">The sequence shown here is derived from an EMBL/GenBank/DDBJ whole genome shotgun (WGS) entry which is preliminary data.</text>
</comment>
<proteinExistence type="predicted"/>
<dbReference type="InParanoid" id="A0A423VXT4"/>
<dbReference type="GO" id="GO:0016020">
    <property type="term" value="C:membrane"/>
    <property type="evidence" value="ECO:0007669"/>
    <property type="project" value="UniProtKB-SubCell"/>
</dbReference>
<comment type="subcellular location">
    <subcellularLocation>
        <location evidence="1">Membrane</location>
        <topology evidence="1">Multi-pass membrane protein</topology>
    </subcellularLocation>
</comment>
<dbReference type="PANTHER" id="PTHR37451">
    <property type="entry name" value="MARVEL DOMAIN"/>
    <property type="match status" value="1"/>
</dbReference>
<evidence type="ECO:0000256" key="3">
    <source>
        <dbReference type="ARBA" id="ARBA00022989"/>
    </source>
</evidence>
<protein>
    <recommendedName>
        <fullName evidence="6">MARVEL domain-containing protein</fullName>
    </recommendedName>
</protein>
<dbReference type="AlphaFoldDB" id="A0A423VXT4"/>
<keyword evidence="4 5" id="KW-0472">Membrane</keyword>
<feature type="transmembrane region" description="Helical" evidence="5">
    <location>
        <begin position="7"/>
        <end position="31"/>
    </location>
</feature>
<dbReference type="STRING" id="1230097.A0A423VXT4"/>
<dbReference type="OrthoDB" id="2117453at2759"/>
<keyword evidence="8" id="KW-1185">Reference proteome</keyword>
<dbReference type="Proteomes" id="UP000285146">
    <property type="component" value="Unassembled WGS sequence"/>
</dbReference>
<evidence type="ECO:0000259" key="6">
    <source>
        <dbReference type="Pfam" id="PF01284"/>
    </source>
</evidence>
<keyword evidence="2 5" id="KW-0812">Transmembrane</keyword>
<organism evidence="7 8">
    <name type="scientific">Cytospora leucostoma</name>
    <dbReference type="NCBI Taxonomy" id="1230097"/>
    <lineage>
        <taxon>Eukaryota</taxon>
        <taxon>Fungi</taxon>
        <taxon>Dikarya</taxon>
        <taxon>Ascomycota</taxon>
        <taxon>Pezizomycotina</taxon>
        <taxon>Sordariomycetes</taxon>
        <taxon>Sordariomycetidae</taxon>
        <taxon>Diaporthales</taxon>
        <taxon>Cytosporaceae</taxon>
        <taxon>Cytospora</taxon>
    </lineage>
</organism>
<keyword evidence="3 5" id="KW-1133">Transmembrane helix</keyword>
<feature type="domain" description="MARVEL" evidence="6">
    <location>
        <begin position="6"/>
        <end position="131"/>
    </location>
</feature>
<evidence type="ECO:0000313" key="7">
    <source>
        <dbReference type="EMBL" id="ROV95792.1"/>
    </source>
</evidence>
<evidence type="ECO:0000313" key="8">
    <source>
        <dbReference type="Proteomes" id="UP000285146"/>
    </source>
</evidence>
<dbReference type="InterPro" id="IPR008253">
    <property type="entry name" value="Marvel"/>
</dbReference>